<protein>
    <submittedName>
        <fullName evidence="3">DDE-1 domain-containing protein</fullName>
    </submittedName>
</protein>
<accession>A0A3P7VGK7</accession>
<accession>A0A183FCG5</accession>
<sequence>MEAVSDWHQTVLYKELEQFSEENVFNVDETGLFWRLLPNKTLAFKGDRCTSVPLLVIGKSRCFKNASVSAVDYEANQKAWVTAEIYPEKRIIQNLKTHYRRLFLRRRIASIDSSAELSFDLLSAINLLDQA</sequence>
<gene>
    <name evidence="1" type="ORF">HPBE_LOCUS3859</name>
</gene>
<proteinExistence type="predicted"/>
<dbReference type="OrthoDB" id="9909311at2759"/>
<evidence type="ECO:0000313" key="1">
    <source>
        <dbReference type="EMBL" id="VDO46856.1"/>
    </source>
</evidence>
<dbReference type="Proteomes" id="UP000050761">
    <property type="component" value="Unassembled WGS sequence"/>
</dbReference>
<organism evidence="2 3">
    <name type="scientific">Heligmosomoides polygyrus</name>
    <name type="common">Parasitic roundworm</name>
    <dbReference type="NCBI Taxonomy" id="6339"/>
    <lineage>
        <taxon>Eukaryota</taxon>
        <taxon>Metazoa</taxon>
        <taxon>Ecdysozoa</taxon>
        <taxon>Nematoda</taxon>
        <taxon>Chromadorea</taxon>
        <taxon>Rhabditida</taxon>
        <taxon>Rhabditina</taxon>
        <taxon>Rhabditomorpha</taxon>
        <taxon>Strongyloidea</taxon>
        <taxon>Heligmosomidae</taxon>
        <taxon>Heligmosomoides</taxon>
    </lineage>
</organism>
<dbReference type="WBParaSite" id="HPBE_0000385701-mRNA-1">
    <property type="protein sequence ID" value="HPBE_0000385701-mRNA-1"/>
    <property type="gene ID" value="HPBE_0000385701"/>
</dbReference>
<evidence type="ECO:0000313" key="2">
    <source>
        <dbReference type="Proteomes" id="UP000050761"/>
    </source>
</evidence>
<reference evidence="1 2" key="1">
    <citation type="submission" date="2018-11" db="EMBL/GenBank/DDBJ databases">
        <authorList>
            <consortium name="Pathogen Informatics"/>
        </authorList>
    </citation>
    <scope>NUCLEOTIDE SEQUENCE [LARGE SCALE GENOMIC DNA]</scope>
</reference>
<evidence type="ECO:0000313" key="3">
    <source>
        <dbReference type="WBParaSite" id="HPBE_0000385701-mRNA-1"/>
    </source>
</evidence>
<name>A0A183FCG5_HELPZ</name>
<dbReference type="AlphaFoldDB" id="A0A183FCG5"/>
<dbReference type="EMBL" id="UZAH01017473">
    <property type="protein sequence ID" value="VDO46856.1"/>
    <property type="molecule type" value="Genomic_DNA"/>
</dbReference>
<keyword evidence="2" id="KW-1185">Reference proteome</keyword>
<reference evidence="3" key="2">
    <citation type="submission" date="2019-09" db="UniProtKB">
        <authorList>
            <consortium name="WormBaseParasite"/>
        </authorList>
    </citation>
    <scope>IDENTIFICATION</scope>
</reference>